<dbReference type="AlphaFoldDB" id="A0A5M6D141"/>
<proteinExistence type="predicted"/>
<keyword evidence="1" id="KW-0732">Signal</keyword>
<dbReference type="EMBL" id="VWOX01000020">
    <property type="protein sequence ID" value="KAA5539339.1"/>
    <property type="molecule type" value="Genomic_DNA"/>
</dbReference>
<evidence type="ECO:0000256" key="1">
    <source>
        <dbReference type="SAM" id="SignalP"/>
    </source>
</evidence>
<feature type="chain" id="PRO_5024378494" evidence="1">
    <location>
        <begin position="24"/>
        <end position="464"/>
    </location>
</feature>
<reference evidence="2 3" key="1">
    <citation type="submission" date="2019-08" db="EMBL/GenBank/DDBJ databases">
        <authorList>
            <person name="Dhanesh K."/>
            <person name="Kumar G."/>
            <person name="Sasikala C."/>
            <person name="Venkata Ramana C."/>
        </authorList>
    </citation>
    <scope>NUCLEOTIDE SEQUENCE [LARGE SCALE GENOMIC DNA]</scope>
    <source>
        <strain evidence="2 3">JC645</strain>
    </source>
</reference>
<gene>
    <name evidence="2" type="ORF">FYK55_24865</name>
</gene>
<sequence length="464" mass="50798">MIHRFLCCLAVLAAVLPATRGFAEDEKLALLLDRTPAPPNVVGYVNVKSLNSLMSDAGFSREIAGSLDEYWFISKLELMSLKPRWEAGYATLQRAVDAKMLADKVGGYVDQIEGKDVVWTPNQSYLVPGEENRVGILRPADRSLLSGWLSPTLNSSHSEYLETQAKQSENYLSMMFAVDLADAFSPVPMAKKLEGFESLKSQQPETVAGILASIKGARIIIGRRSLDECILTVDFGKSPAGLKPIAADLLGEILSRNGTAAPEVLSWKVSVKDNQMALQGTITEATLSGLMGVFSLQGQARQVGRKLSDDAGSESQKVAYQTKNYFDEVNAIIERTRKHSAQTTGALAKWNDQRARQIDELGTLGVDPEMVQYGTNVAELLRGNALAVRQTNIQAGKINASQSLNSGYYGNGYYDANSTTDYQQVTQAYARGNAYANYKGALNQIDKMTAETRRAMTDKYQIQF</sequence>
<comment type="caution">
    <text evidence="2">The sequence shown here is derived from an EMBL/GenBank/DDBJ whole genome shotgun (WGS) entry which is preliminary data.</text>
</comment>
<dbReference type="RefSeq" id="WP_150079337.1">
    <property type="nucleotide sequence ID" value="NZ_VWOX01000020.1"/>
</dbReference>
<protein>
    <submittedName>
        <fullName evidence="2">Uncharacterized protein</fullName>
    </submittedName>
</protein>
<feature type="signal peptide" evidence="1">
    <location>
        <begin position="1"/>
        <end position="23"/>
    </location>
</feature>
<evidence type="ECO:0000313" key="3">
    <source>
        <dbReference type="Proteomes" id="UP000324479"/>
    </source>
</evidence>
<keyword evidence="3" id="KW-1185">Reference proteome</keyword>
<name>A0A5M6D141_9BACT</name>
<evidence type="ECO:0000313" key="2">
    <source>
        <dbReference type="EMBL" id="KAA5539339.1"/>
    </source>
</evidence>
<accession>A0A5M6D141</accession>
<dbReference type="Proteomes" id="UP000324479">
    <property type="component" value="Unassembled WGS sequence"/>
</dbReference>
<organism evidence="2 3">
    <name type="scientific">Roseiconus nitratireducens</name>
    <dbReference type="NCBI Taxonomy" id="2605748"/>
    <lineage>
        <taxon>Bacteria</taxon>
        <taxon>Pseudomonadati</taxon>
        <taxon>Planctomycetota</taxon>
        <taxon>Planctomycetia</taxon>
        <taxon>Pirellulales</taxon>
        <taxon>Pirellulaceae</taxon>
        <taxon>Roseiconus</taxon>
    </lineage>
</organism>